<dbReference type="EMBL" id="WXZT01000014">
    <property type="protein sequence ID" value="MZZ14529.1"/>
    <property type="molecule type" value="Genomic_DNA"/>
</dbReference>
<evidence type="ECO:0008006" key="3">
    <source>
        <dbReference type="Google" id="ProtNLM"/>
    </source>
</evidence>
<reference evidence="1" key="1">
    <citation type="submission" date="2020-01" db="EMBL/GenBank/DDBJ databases">
        <title>Bacteria Cultured from War Wounds Associated with the Conflict in Eastern Ukraine.</title>
        <authorList>
            <person name="Snesrud E."/>
            <person name="Galac M.R."/>
            <person name="Mc Gann P."/>
            <person name="Valentine K."/>
            <person name="Viacheslav K."/>
        </authorList>
    </citation>
    <scope>NUCLEOTIDE SEQUENCE</scope>
    <source>
        <strain evidence="1">VNMU148</strain>
    </source>
</reference>
<dbReference type="RefSeq" id="WP_103678877.1">
    <property type="nucleotide sequence ID" value="NZ_CBDDSK010000001.1"/>
</dbReference>
<sequence>MSLLKRCTGCGEHLPQSCFYKNRSKSDGLATECKSCDKSRLANRYKNNREAEQVKRKENYQANIQRYKERARAWERNNPDRKRLLRAKYRERNREKISEFSKRDWALHNEKRLAKKKEYRAMHPEKVAALVRKRQARKINATPKWADMEVVEGFYAEARRRTIETGIAHHVDHIYPLQSPIVCGLHNEFNLRVIPARENQSKSNKLIGIES</sequence>
<comment type="caution">
    <text evidence="1">The sequence shown here is derived from an EMBL/GenBank/DDBJ whole genome shotgun (WGS) entry which is preliminary data.</text>
</comment>
<name>A0A6B1Y9G1_PSEAI</name>
<accession>A0A6B1Y9G1</accession>
<organism evidence="1 2">
    <name type="scientific">Pseudomonas aeruginosa</name>
    <dbReference type="NCBI Taxonomy" id="287"/>
    <lineage>
        <taxon>Bacteria</taxon>
        <taxon>Pseudomonadati</taxon>
        <taxon>Pseudomonadota</taxon>
        <taxon>Gammaproteobacteria</taxon>
        <taxon>Pseudomonadales</taxon>
        <taxon>Pseudomonadaceae</taxon>
        <taxon>Pseudomonas</taxon>
    </lineage>
</organism>
<protein>
    <recommendedName>
        <fullName evidence="3">HNH endonuclease</fullName>
    </recommendedName>
</protein>
<dbReference type="AlphaFoldDB" id="A0A6B1Y9G1"/>
<evidence type="ECO:0000313" key="2">
    <source>
        <dbReference type="Proteomes" id="UP000644192"/>
    </source>
</evidence>
<dbReference type="Proteomes" id="UP000644192">
    <property type="component" value="Unassembled WGS sequence"/>
</dbReference>
<evidence type="ECO:0000313" key="1">
    <source>
        <dbReference type="EMBL" id="MZZ14529.1"/>
    </source>
</evidence>
<proteinExistence type="predicted"/>
<gene>
    <name evidence="1" type="ORF">GUL26_19960</name>
</gene>